<proteinExistence type="predicted"/>
<accession>A0A2M7W0S5</accession>
<dbReference type="AlphaFoldDB" id="A0A2M7W0S5"/>
<dbReference type="Proteomes" id="UP000228952">
    <property type="component" value="Unassembled WGS sequence"/>
</dbReference>
<sequence>MIELKAQTRTVVGKKNRGLLVKEIAPGCISRSGAETILVQASQTSLIPLIRATGSELIKLTVDEKESYTTVISELYINPLSNKVEAFSLTELTPKSHVTVRVPIVTEGISPAVKNNLGVLITNLPELRITANSENIIGKIVVDISQMEDVGARVLVSELPGIEKIKLASEKDRTLTVVTVRPLQKVEVFVKTEVAAVEGEADLAAVPVEGAEAAPAEEEEK</sequence>
<name>A0A2M7W0S5_9BACT</name>
<dbReference type="PANTHER" id="PTHR33284">
    <property type="entry name" value="RIBOSOMAL PROTEIN L25/GLN-TRNA SYNTHETASE, ANTI-CODON-BINDING DOMAIN-CONTAINING PROTEIN"/>
    <property type="match status" value="1"/>
</dbReference>
<dbReference type="GO" id="GO:0022625">
    <property type="term" value="C:cytosolic large ribosomal subunit"/>
    <property type="evidence" value="ECO:0007669"/>
    <property type="project" value="TreeGrafter"/>
</dbReference>
<dbReference type="GO" id="GO:0003735">
    <property type="term" value="F:structural constituent of ribosome"/>
    <property type="evidence" value="ECO:0007669"/>
    <property type="project" value="InterPro"/>
</dbReference>
<reference evidence="5" key="1">
    <citation type="submission" date="2017-09" db="EMBL/GenBank/DDBJ databases">
        <title>Depth-based differentiation of microbial function through sediment-hosted aquifers and enrichment of novel symbionts in the deep terrestrial subsurface.</title>
        <authorList>
            <person name="Probst A.J."/>
            <person name="Ladd B."/>
            <person name="Jarett J.K."/>
            <person name="Geller-Mcgrath D.E."/>
            <person name="Sieber C.M.K."/>
            <person name="Emerson J.B."/>
            <person name="Anantharaman K."/>
            <person name="Thomas B.C."/>
            <person name="Malmstrom R."/>
            <person name="Stieglmeier M."/>
            <person name="Klingl A."/>
            <person name="Woyke T."/>
            <person name="Ryan C.M."/>
            <person name="Banfield J.F."/>
        </authorList>
    </citation>
    <scope>NUCLEOTIDE SEQUENCE [LARGE SCALE GENOMIC DNA]</scope>
</reference>
<keyword evidence="1" id="KW-0699">rRNA-binding</keyword>
<gene>
    <name evidence="4" type="ORF">COX64_04690</name>
</gene>
<dbReference type="Gene3D" id="2.170.120.20">
    <property type="entry name" value="Ribosomal protein L25, beta domain"/>
    <property type="match status" value="1"/>
</dbReference>
<dbReference type="PANTHER" id="PTHR33284:SF1">
    <property type="entry name" value="RIBOSOMAL PROTEIN L25_GLN-TRNA SYNTHETASE, ANTI-CODON-BINDING DOMAIN-CONTAINING PROTEIN"/>
    <property type="match status" value="1"/>
</dbReference>
<organism evidence="4 5">
    <name type="scientific">Candidatus Dojkabacteria bacterium CG_4_10_14_0_2_um_filter_Dojkabacteria_WS6_41_15</name>
    <dbReference type="NCBI Taxonomy" id="2014249"/>
    <lineage>
        <taxon>Bacteria</taxon>
        <taxon>Candidatus Dojkabacteria</taxon>
    </lineage>
</organism>
<dbReference type="Pfam" id="PF14693">
    <property type="entry name" value="Ribosomal_TL5_C"/>
    <property type="match status" value="1"/>
</dbReference>
<dbReference type="GO" id="GO:0006412">
    <property type="term" value="P:translation"/>
    <property type="evidence" value="ECO:0007669"/>
    <property type="project" value="InterPro"/>
</dbReference>
<dbReference type="InterPro" id="IPR037121">
    <property type="entry name" value="Ribosomal_bL25_C"/>
</dbReference>
<dbReference type="EMBL" id="PFQB01000118">
    <property type="protein sequence ID" value="PJA12347.1"/>
    <property type="molecule type" value="Genomic_DNA"/>
</dbReference>
<evidence type="ECO:0000259" key="3">
    <source>
        <dbReference type="Pfam" id="PF14693"/>
    </source>
</evidence>
<dbReference type="GO" id="GO:0008097">
    <property type="term" value="F:5S rRNA binding"/>
    <property type="evidence" value="ECO:0007669"/>
    <property type="project" value="TreeGrafter"/>
</dbReference>
<evidence type="ECO:0000313" key="4">
    <source>
        <dbReference type="EMBL" id="PJA12347.1"/>
    </source>
</evidence>
<dbReference type="InterPro" id="IPR020056">
    <property type="entry name" value="Rbsml_bL25/Gln-tRNA_synth_N"/>
</dbReference>
<dbReference type="InterPro" id="IPR020930">
    <property type="entry name" value="Ribosomal_uL5_bac-type"/>
</dbReference>
<feature type="domain" description="Large ribosomal subunit protein bL25 beta" evidence="3">
    <location>
        <begin position="98"/>
        <end position="181"/>
    </location>
</feature>
<dbReference type="Gene3D" id="2.40.240.10">
    <property type="entry name" value="Ribosomal Protein L25, Chain P"/>
    <property type="match status" value="1"/>
</dbReference>
<protein>
    <recommendedName>
        <fullName evidence="3">Large ribosomal subunit protein bL25 beta domain-containing protein</fullName>
    </recommendedName>
</protein>
<dbReference type="InterPro" id="IPR011035">
    <property type="entry name" value="Ribosomal_bL25/Gln-tRNA_synth"/>
</dbReference>
<evidence type="ECO:0000313" key="5">
    <source>
        <dbReference type="Proteomes" id="UP000228952"/>
    </source>
</evidence>
<evidence type="ECO:0000256" key="2">
    <source>
        <dbReference type="ARBA" id="ARBA00022884"/>
    </source>
</evidence>
<keyword evidence="2" id="KW-0694">RNA-binding</keyword>
<evidence type="ECO:0000256" key="1">
    <source>
        <dbReference type="ARBA" id="ARBA00022730"/>
    </source>
</evidence>
<dbReference type="SUPFAM" id="SSF50715">
    <property type="entry name" value="Ribosomal protein L25-like"/>
    <property type="match status" value="1"/>
</dbReference>
<dbReference type="InterPro" id="IPR020057">
    <property type="entry name" value="Ribosomal_bL25_b-dom"/>
</dbReference>
<comment type="caution">
    <text evidence="4">The sequence shown here is derived from an EMBL/GenBank/DDBJ whole genome shotgun (WGS) entry which is preliminary data.</text>
</comment>